<organism evidence="2 3">
    <name type="scientific">Stackebrandtia albiflava</name>
    <dbReference type="NCBI Taxonomy" id="406432"/>
    <lineage>
        <taxon>Bacteria</taxon>
        <taxon>Bacillati</taxon>
        <taxon>Actinomycetota</taxon>
        <taxon>Actinomycetes</taxon>
        <taxon>Glycomycetales</taxon>
        <taxon>Glycomycetaceae</taxon>
        <taxon>Stackebrandtia</taxon>
    </lineage>
</organism>
<dbReference type="AlphaFoldDB" id="A0A562VE78"/>
<accession>A0A562VE78</accession>
<feature type="transmembrane region" description="Helical" evidence="1">
    <location>
        <begin position="71"/>
        <end position="100"/>
    </location>
</feature>
<keyword evidence="1" id="KW-0812">Transmembrane</keyword>
<dbReference type="RefSeq" id="WP_147136171.1">
    <property type="nucleotide sequence ID" value="NZ_BAABIJ010000001.1"/>
</dbReference>
<keyword evidence="1" id="KW-1133">Transmembrane helix</keyword>
<evidence type="ECO:0000256" key="1">
    <source>
        <dbReference type="SAM" id="Phobius"/>
    </source>
</evidence>
<gene>
    <name evidence="2" type="ORF">LX16_1915</name>
</gene>
<reference evidence="2 3" key="1">
    <citation type="journal article" date="2013" name="Stand. Genomic Sci.">
        <title>Genomic Encyclopedia of Type Strains, Phase I: The one thousand microbial genomes (KMG-I) project.</title>
        <authorList>
            <person name="Kyrpides N.C."/>
            <person name="Woyke T."/>
            <person name="Eisen J.A."/>
            <person name="Garrity G."/>
            <person name="Lilburn T.G."/>
            <person name="Beck B.J."/>
            <person name="Whitman W.B."/>
            <person name="Hugenholtz P."/>
            <person name="Klenk H.P."/>
        </authorList>
    </citation>
    <scope>NUCLEOTIDE SEQUENCE [LARGE SCALE GENOMIC DNA]</scope>
    <source>
        <strain evidence="2 3">DSM 45044</strain>
    </source>
</reference>
<proteinExistence type="predicted"/>
<comment type="caution">
    <text evidence="2">The sequence shown here is derived from an EMBL/GenBank/DDBJ whole genome shotgun (WGS) entry which is preliminary data.</text>
</comment>
<dbReference type="Proteomes" id="UP000321617">
    <property type="component" value="Unassembled WGS sequence"/>
</dbReference>
<feature type="transmembrane region" description="Helical" evidence="1">
    <location>
        <begin position="42"/>
        <end position="59"/>
    </location>
</feature>
<keyword evidence="1" id="KW-0472">Membrane</keyword>
<feature type="transmembrane region" description="Helical" evidence="1">
    <location>
        <begin position="120"/>
        <end position="138"/>
    </location>
</feature>
<dbReference type="OrthoDB" id="3539663at2"/>
<keyword evidence="3" id="KW-1185">Reference proteome</keyword>
<sequence length="217" mass="22858">MTHRRIAALSFMTAPLLLLIGWAVMRLGGAGGAEPGWTVAHVAWVLDNIGLAVVVITLFRRSLPAGLGGRLVAGTTLVVGLAGAAAMLAQMVIDLVVGFATTDRSEMQAMSESIHDVPGVEPVVYVLGPVMLFVALLVQAVQLGVRRRMSWWFTAGVATSVLIAGGERLVDVPLRLPQAVAAVLLAAAFWPVGRRMWREAADPAVAVDRPATPVGVR</sequence>
<name>A0A562VE78_9ACTN</name>
<dbReference type="EMBL" id="VLLL01000005">
    <property type="protein sequence ID" value="TWJ16190.1"/>
    <property type="molecule type" value="Genomic_DNA"/>
</dbReference>
<evidence type="ECO:0000313" key="3">
    <source>
        <dbReference type="Proteomes" id="UP000321617"/>
    </source>
</evidence>
<evidence type="ECO:0000313" key="2">
    <source>
        <dbReference type="EMBL" id="TWJ16190.1"/>
    </source>
</evidence>
<evidence type="ECO:0008006" key="4">
    <source>
        <dbReference type="Google" id="ProtNLM"/>
    </source>
</evidence>
<protein>
    <recommendedName>
        <fullName evidence="4">DUF4386 family protein</fullName>
    </recommendedName>
</protein>